<sequence length="182" mass="21575">MPKAKESSVSRRAWNLLHLALLWARRGGAFKHLQLRLLAPKFLKTIGHTATPRSSHTWHRERELSFEKTPVVHVKMHRPGSMRFMLPCINPTVDFDMEFDDEDGNRVCHGYDSTRKSFSLENGDEEECSYDDRDYGRIEREEEEREIDSRAEEFIAKFYEQIRLQRQMSYLQHNEMLNRSAS</sequence>
<evidence type="ECO:0000313" key="1">
    <source>
        <dbReference type="Proteomes" id="UP000827889"/>
    </source>
</evidence>
<gene>
    <name evidence="2" type="primary">LOC115750178</name>
</gene>
<proteinExistence type="predicted"/>
<dbReference type="InterPro" id="IPR008480">
    <property type="entry name" value="DUF761_pln"/>
</dbReference>
<dbReference type="GeneID" id="115750178"/>
<dbReference type="PANTHER" id="PTHR33265:SF5">
    <property type="entry name" value="COTTON FIBER PROTEIN"/>
    <property type="match status" value="1"/>
</dbReference>
<name>A0A8B8QAE5_9MYRT</name>
<protein>
    <submittedName>
        <fullName evidence="2">Uncharacterized protein LOC115750178</fullName>
    </submittedName>
</protein>
<dbReference type="OrthoDB" id="1929803at2759"/>
<organism evidence="1 2">
    <name type="scientific">Rhodamnia argentea</name>
    <dbReference type="NCBI Taxonomy" id="178133"/>
    <lineage>
        <taxon>Eukaryota</taxon>
        <taxon>Viridiplantae</taxon>
        <taxon>Streptophyta</taxon>
        <taxon>Embryophyta</taxon>
        <taxon>Tracheophyta</taxon>
        <taxon>Spermatophyta</taxon>
        <taxon>Magnoliopsida</taxon>
        <taxon>eudicotyledons</taxon>
        <taxon>Gunneridae</taxon>
        <taxon>Pentapetalae</taxon>
        <taxon>rosids</taxon>
        <taxon>malvids</taxon>
        <taxon>Myrtales</taxon>
        <taxon>Myrtaceae</taxon>
        <taxon>Myrtoideae</taxon>
        <taxon>Myrteae</taxon>
        <taxon>Australasian group</taxon>
        <taxon>Rhodamnia</taxon>
    </lineage>
</organism>
<dbReference type="AlphaFoldDB" id="A0A8B8QAE5"/>
<accession>A0A8B8QAE5</accession>
<reference evidence="1" key="1">
    <citation type="submission" date="2025-05" db="UniProtKB">
        <authorList>
            <consortium name="RefSeq"/>
        </authorList>
    </citation>
    <scope>NUCLEOTIDE SEQUENCE [LARGE SCALE GENOMIC DNA]</scope>
</reference>
<keyword evidence="1" id="KW-1185">Reference proteome</keyword>
<dbReference type="Pfam" id="PF05553">
    <property type="entry name" value="DUF761"/>
    <property type="match status" value="1"/>
</dbReference>
<dbReference type="KEGG" id="rarg:115750178"/>
<dbReference type="PANTHER" id="PTHR33265">
    <property type="entry name" value="AVR9/CF-9 RAPIDLY ELICITED PROTEIN-RELATED"/>
    <property type="match status" value="1"/>
</dbReference>
<dbReference type="Proteomes" id="UP000827889">
    <property type="component" value="Chromosome 1"/>
</dbReference>
<reference evidence="2" key="2">
    <citation type="submission" date="2025-08" db="UniProtKB">
        <authorList>
            <consortium name="RefSeq"/>
        </authorList>
    </citation>
    <scope>IDENTIFICATION</scope>
    <source>
        <tissue evidence="2">Leaf</tissue>
    </source>
</reference>
<dbReference type="RefSeq" id="XP_030543222.1">
    <property type="nucleotide sequence ID" value="XM_030687362.1"/>
</dbReference>
<evidence type="ECO:0000313" key="2">
    <source>
        <dbReference type="RefSeq" id="XP_030543222.1"/>
    </source>
</evidence>